<feature type="region of interest" description="Disordered" evidence="1">
    <location>
        <begin position="51"/>
        <end position="78"/>
    </location>
</feature>
<evidence type="ECO:0000313" key="3">
    <source>
        <dbReference type="Proteomes" id="UP001420932"/>
    </source>
</evidence>
<sequence>MKHLVLAPQCPTWRRGAHHNTLIGVVAPNAKLGLVLLLSLAPQHHPSATAAGPTHFYATHGTRPGHHGASRANSSSCSAEHSAAAPTLALLSTRRGVRELDFWAIGGGGSVEGGEGKQQHGNGGGGGTELQRASGSGNSGVQPYGVICQITIVMGSIWDVGVI</sequence>
<organism evidence="2 3">
    <name type="scientific">Stephania yunnanensis</name>
    <dbReference type="NCBI Taxonomy" id="152371"/>
    <lineage>
        <taxon>Eukaryota</taxon>
        <taxon>Viridiplantae</taxon>
        <taxon>Streptophyta</taxon>
        <taxon>Embryophyta</taxon>
        <taxon>Tracheophyta</taxon>
        <taxon>Spermatophyta</taxon>
        <taxon>Magnoliopsida</taxon>
        <taxon>Ranunculales</taxon>
        <taxon>Menispermaceae</taxon>
        <taxon>Menispermoideae</taxon>
        <taxon>Cissampelideae</taxon>
        <taxon>Stephania</taxon>
    </lineage>
</organism>
<feature type="region of interest" description="Disordered" evidence="1">
    <location>
        <begin position="111"/>
        <end position="139"/>
    </location>
</feature>
<comment type="caution">
    <text evidence="2">The sequence shown here is derived from an EMBL/GenBank/DDBJ whole genome shotgun (WGS) entry which is preliminary data.</text>
</comment>
<dbReference type="AlphaFoldDB" id="A0AAP0E7I6"/>
<keyword evidence="3" id="KW-1185">Reference proteome</keyword>
<name>A0AAP0E7I6_9MAGN</name>
<dbReference type="Proteomes" id="UP001420932">
    <property type="component" value="Unassembled WGS sequence"/>
</dbReference>
<dbReference type="EMBL" id="JBBNAF010000013">
    <property type="protein sequence ID" value="KAK9086810.1"/>
    <property type="molecule type" value="Genomic_DNA"/>
</dbReference>
<gene>
    <name evidence="2" type="ORF">Syun_029204</name>
</gene>
<reference evidence="2 3" key="1">
    <citation type="submission" date="2024-01" db="EMBL/GenBank/DDBJ databases">
        <title>Genome assemblies of Stephania.</title>
        <authorList>
            <person name="Yang L."/>
        </authorList>
    </citation>
    <scope>NUCLEOTIDE SEQUENCE [LARGE SCALE GENOMIC DNA]</scope>
    <source>
        <strain evidence="2">YNDBR</strain>
        <tissue evidence="2">Leaf</tissue>
    </source>
</reference>
<accession>A0AAP0E7I6</accession>
<proteinExistence type="predicted"/>
<evidence type="ECO:0000313" key="2">
    <source>
        <dbReference type="EMBL" id="KAK9086810.1"/>
    </source>
</evidence>
<protein>
    <submittedName>
        <fullName evidence="2">Uncharacterized protein</fullName>
    </submittedName>
</protein>
<evidence type="ECO:0000256" key="1">
    <source>
        <dbReference type="SAM" id="MobiDB-lite"/>
    </source>
</evidence>